<dbReference type="InterPro" id="IPR013087">
    <property type="entry name" value="Znf_C2H2_type"/>
</dbReference>
<dbReference type="Gene3D" id="3.30.160.60">
    <property type="entry name" value="Classic Zinc Finger"/>
    <property type="match status" value="1"/>
</dbReference>
<proteinExistence type="predicted"/>
<comment type="caution">
    <text evidence="2">The sequence shown here is derived from an EMBL/GenBank/DDBJ whole genome shotgun (WGS) entry which is preliminary data.</text>
</comment>
<name>A0ABR3G8N7_9PEZI</name>
<evidence type="ECO:0000313" key="2">
    <source>
        <dbReference type="EMBL" id="KAL0632301.1"/>
    </source>
</evidence>
<keyword evidence="3" id="KW-1185">Reference proteome</keyword>
<evidence type="ECO:0000259" key="1">
    <source>
        <dbReference type="SMART" id="SM00355"/>
    </source>
</evidence>
<evidence type="ECO:0000313" key="3">
    <source>
        <dbReference type="Proteomes" id="UP001447188"/>
    </source>
</evidence>
<reference evidence="2 3" key="1">
    <citation type="submission" date="2024-02" db="EMBL/GenBank/DDBJ databases">
        <title>Discinaceae phylogenomics.</title>
        <authorList>
            <person name="Dirks A.C."/>
            <person name="James T.Y."/>
        </authorList>
    </citation>
    <scope>NUCLEOTIDE SEQUENCE [LARGE SCALE GENOMIC DNA]</scope>
    <source>
        <strain evidence="2 3">ACD0624</strain>
    </source>
</reference>
<sequence>MASSNKKYACTFEGCGTSYATPSEWKVHEENHHQIELWKCPVGPCTHKSYRLVSCMRHITTAHLVTDQVVIMAKAEEGHVHEESFWCGFCCRVLRPELEKWMHIGRHFESGAVIGEYEFI</sequence>
<feature type="domain" description="C2H2-type" evidence="1">
    <location>
        <begin position="38"/>
        <end position="63"/>
    </location>
</feature>
<accession>A0ABR3G8N7</accession>
<protein>
    <recommendedName>
        <fullName evidence="1">C2H2-type domain-containing protein</fullName>
    </recommendedName>
</protein>
<dbReference type="InterPro" id="IPR036236">
    <property type="entry name" value="Znf_C2H2_sf"/>
</dbReference>
<dbReference type="SUPFAM" id="SSF57667">
    <property type="entry name" value="beta-beta-alpha zinc fingers"/>
    <property type="match status" value="1"/>
</dbReference>
<organism evidence="2 3">
    <name type="scientific">Discina gigas</name>
    <dbReference type="NCBI Taxonomy" id="1032678"/>
    <lineage>
        <taxon>Eukaryota</taxon>
        <taxon>Fungi</taxon>
        <taxon>Dikarya</taxon>
        <taxon>Ascomycota</taxon>
        <taxon>Pezizomycotina</taxon>
        <taxon>Pezizomycetes</taxon>
        <taxon>Pezizales</taxon>
        <taxon>Discinaceae</taxon>
        <taxon>Discina</taxon>
    </lineage>
</organism>
<feature type="domain" description="C2H2-type" evidence="1">
    <location>
        <begin position="8"/>
        <end position="32"/>
    </location>
</feature>
<dbReference type="Proteomes" id="UP001447188">
    <property type="component" value="Unassembled WGS sequence"/>
</dbReference>
<dbReference type="EMBL" id="JBBBZM010000176">
    <property type="protein sequence ID" value="KAL0632301.1"/>
    <property type="molecule type" value="Genomic_DNA"/>
</dbReference>
<gene>
    <name evidence="2" type="ORF">Q9L58_008822</name>
</gene>
<dbReference type="SMART" id="SM00355">
    <property type="entry name" value="ZnF_C2H2"/>
    <property type="match status" value="2"/>
</dbReference>